<feature type="region of interest" description="Disordered" evidence="1">
    <location>
        <begin position="39"/>
        <end position="60"/>
    </location>
</feature>
<dbReference type="Proteomes" id="UP001044222">
    <property type="component" value="Chromosome 7"/>
</dbReference>
<proteinExistence type="predicted"/>
<protein>
    <submittedName>
        <fullName evidence="2">Uncharacterized protein</fullName>
    </submittedName>
</protein>
<evidence type="ECO:0000313" key="3">
    <source>
        <dbReference type="Proteomes" id="UP001044222"/>
    </source>
</evidence>
<feature type="region of interest" description="Disordered" evidence="1">
    <location>
        <begin position="84"/>
        <end position="109"/>
    </location>
</feature>
<sequence length="206" mass="23114">MILKTKESKIRTKESQLPWNSTVHPLNITENNGTYSTAIKMPVDPENDTEPPRRTKESQLPWNSTVHPLNITENNGTYSTAIKMPVDPENDTEPPRRKMPVGRENDTEPARSLISRTVLLSDQFLNYTRNNDSFHLNQPTPSHLHQNGIKSNDTARGVNLNDIRMLAPPRSCILPTCALTNLESSLQYGDEKAGGLTRNPYGIGKK</sequence>
<keyword evidence="3" id="KW-1185">Reference proteome</keyword>
<accession>A0A9D3RWK7</accession>
<dbReference type="EMBL" id="JAFIRN010000007">
    <property type="protein sequence ID" value="KAG5845805.1"/>
    <property type="molecule type" value="Genomic_DNA"/>
</dbReference>
<reference evidence="2" key="1">
    <citation type="submission" date="2021-01" db="EMBL/GenBank/DDBJ databases">
        <title>A chromosome-scale assembly of European eel, Anguilla anguilla.</title>
        <authorList>
            <person name="Henkel C."/>
            <person name="Jong-Raadsen S.A."/>
            <person name="Dufour S."/>
            <person name="Weltzien F.-A."/>
            <person name="Palstra A.P."/>
            <person name="Pelster B."/>
            <person name="Spaink H.P."/>
            <person name="Van Den Thillart G.E."/>
            <person name="Jansen H."/>
            <person name="Zahm M."/>
            <person name="Klopp C."/>
            <person name="Cedric C."/>
            <person name="Louis A."/>
            <person name="Berthelot C."/>
            <person name="Parey E."/>
            <person name="Roest Crollius H."/>
            <person name="Montfort J."/>
            <person name="Robinson-Rechavi M."/>
            <person name="Bucao C."/>
            <person name="Bouchez O."/>
            <person name="Gislard M."/>
            <person name="Lluch J."/>
            <person name="Milhes M."/>
            <person name="Lampietro C."/>
            <person name="Lopez Roques C."/>
            <person name="Donnadieu C."/>
            <person name="Braasch I."/>
            <person name="Desvignes T."/>
            <person name="Postlethwait J."/>
            <person name="Bobe J."/>
            <person name="Guiguen Y."/>
            <person name="Dirks R."/>
        </authorList>
    </citation>
    <scope>NUCLEOTIDE SEQUENCE</scope>
    <source>
        <strain evidence="2">Tag_6206</strain>
        <tissue evidence="2">Liver</tissue>
    </source>
</reference>
<evidence type="ECO:0000313" key="2">
    <source>
        <dbReference type="EMBL" id="KAG5845805.1"/>
    </source>
</evidence>
<name>A0A9D3RWK7_ANGAN</name>
<feature type="compositionally biased region" description="Basic and acidic residues" evidence="1">
    <location>
        <begin position="93"/>
        <end position="109"/>
    </location>
</feature>
<gene>
    <name evidence="2" type="ORF">ANANG_G00143090</name>
</gene>
<dbReference type="AlphaFoldDB" id="A0A9D3RWK7"/>
<evidence type="ECO:0000256" key="1">
    <source>
        <dbReference type="SAM" id="MobiDB-lite"/>
    </source>
</evidence>
<comment type="caution">
    <text evidence="2">The sequence shown here is derived from an EMBL/GenBank/DDBJ whole genome shotgun (WGS) entry which is preliminary data.</text>
</comment>
<organism evidence="2 3">
    <name type="scientific">Anguilla anguilla</name>
    <name type="common">European freshwater eel</name>
    <name type="synonym">Muraena anguilla</name>
    <dbReference type="NCBI Taxonomy" id="7936"/>
    <lineage>
        <taxon>Eukaryota</taxon>
        <taxon>Metazoa</taxon>
        <taxon>Chordata</taxon>
        <taxon>Craniata</taxon>
        <taxon>Vertebrata</taxon>
        <taxon>Euteleostomi</taxon>
        <taxon>Actinopterygii</taxon>
        <taxon>Neopterygii</taxon>
        <taxon>Teleostei</taxon>
        <taxon>Anguilliformes</taxon>
        <taxon>Anguillidae</taxon>
        <taxon>Anguilla</taxon>
    </lineage>
</organism>